<reference evidence="1 2" key="1">
    <citation type="journal article" date="2015" name="Plant Cell">
        <title>Oil accumulation by the oleaginous diatom Fistulifera solaris as revealed by the genome and transcriptome.</title>
        <authorList>
            <person name="Tanaka T."/>
            <person name="Maeda Y."/>
            <person name="Veluchamy A."/>
            <person name="Tanaka M."/>
            <person name="Abida H."/>
            <person name="Marechal E."/>
            <person name="Bowler C."/>
            <person name="Muto M."/>
            <person name="Sunaga Y."/>
            <person name="Tanaka M."/>
            <person name="Yoshino T."/>
            <person name="Taniguchi T."/>
            <person name="Fukuda Y."/>
            <person name="Nemoto M."/>
            <person name="Matsumoto M."/>
            <person name="Wong P.S."/>
            <person name="Aburatani S."/>
            <person name="Fujibuchi W."/>
        </authorList>
    </citation>
    <scope>NUCLEOTIDE SEQUENCE [LARGE SCALE GENOMIC DNA]</scope>
    <source>
        <strain evidence="1 2">JPCC DA0580</strain>
    </source>
</reference>
<sequence length="136" mass="14484">MIRSCNIPPLLNRICDDTIHSAFLVTRDGALLGASNCSNSTRTEDPEAIAALLADIGVDYQRLGEDFAAVDANPRSKSHMKCLLIELELGLVGIAGCWEMDSLVIVVGEASTPPGLVKAKLEALADYVQESLLQAS</sequence>
<dbReference type="EMBL" id="BDSP01000071">
    <property type="protein sequence ID" value="GAX13619.1"/>
    <property type="molecule type" value="Genomic_DNA"/>
</dbReference>
<name>A0A1Z5JHZ8_FISSO</name>
<dbReference type="AlphaFoldDB" id="A0A1Z5JHZ8"/>
<dbReference type="OrthoDB" id="271745at2759"/>
<evidence type="ECO:0000313" key="2">
    <source>
        <dbReference type="Proteomes" id="UP000198406"/>
    </source>
</evidence>
<keyword evidence="2" id="KW-1185">Reference proteome</keyword>
<accession>A0A1Z5JHZ8</accession>
<dbReference type="Gene3D" id="3.30.450.30">
    <property type="entry name" value="Dynein light chain 2a, cytoplasmic"/>
    <property type="match status" value="1"/>
</dbReference>
<gene>
    <name evidence="1" type="ORF">FisN_14Lh368</name>
</gene>
<protein>
    <recommendedName>
        <fullName evidence="3">Roadblock/LAMTOR2 domain-containing protein</fullName>
    </recommendedName>
</protein>
<evidence type="ECO:0000313" key="1">
    <source>
        <dbReference type="EMBL" id="GAX13619.1"/>
    </source>
</evidence>
<dbReference type="Proteomes" id="UP000198406">
    <property type="component" value="Unassembled WGS sequence"/>
</dbReference>
<organism evidence="1 2">
    <name type="scientific">Fistulifera solaris</name>
    <name type="common">Oleaginous diatom</name>
    <dbReference type="NCBI Taxonomy" id="1519565"/>
    <lineage>
        <taxon>Eukaryota</taxon>
        <taxon>Sar</taxon>
        <taxon>Stramenopiles</taxon>
        <taxon>Ochrophyta</taxon>
        <taxon>Bacillariophyta</taxon>
        <taxon>Bacillariophyceae</taxon>
        <taxon>Bacillariophycidae</taxon>
        <taxon>Naviculales</taxon>
        <taxon>Naviculaceae</taxon>
        <taxon>Fistulifera</taxon>
    </lineage>
</organism>
<dbReference type="InParanoid" id="A0A1Z5JHZ8"/>
<comment type="caution">
    <text evidence="1">The sequence shown here is derived from an EMBL/GenBank/DDBJ whole genome shotgun (WGS) entry which is preliminary data.</text>
</comment>
<evidence type="ECO:0008006" key="3">
    <source>
        <dbReference type="Google" id="ProtNLM"/>
    </source>
</evidence>
<proteinExistence type="predicted"/>
<dbReference type="SUPFAM" id="SSF103196">
    <property type="entry name" value="Roadblock/LC7 domain"/>
    <property type="match status" value="1"/>
</dbReference>